<evidence type="ECO:0000313" key="2">
    <source>
        <dbReference type="Proteomes" id="UP000595618"/>
    </source>
</evidence>
<accession>A0A7T5URW0</accession>
<dbReference type="EMBL" id="CP066690">
    <property type="protein sequence ID" value="QQG45018.1"/>
    <property type="molecule type" value="Genomic_DNA"/>
</dbReference>
<reference evidence="1 2" key="1">
    <citation type="submission" date="2020-07" db="EMBL/GenBank/DDBJ databases">
        <title>Huge and variable diversity of episymbiotic CPR bacteria and DPANN archaea in groundwater ecosystems.</title>
        <authorList>
            <person name="He C.Y."/>
            <person name="Keren R."/>
            <person name="Whittaker M."/>
            <person name="Farag I.F."/>
            <person name="Doudna J."/>
            <person name="Cate J.H.D."/>
            <person name="Banfield J.F."/>
        </authorList>
    </citation>
    <scope>NUCLEOTIDE SEQUENCE [LARGE SCALE GENOMIC DNA]</scope>
    <source>
        <strain evidence="1">NC_groundwater_541_Ag_S-0.1um_46_50</strain>
    </source>
</reference>
<proteinExistence type="predicted"/>
<evidence type="ECO:0000313" key="1">
    <source>
        <dbReference type="EMBL" id="QQG45018.1"/>
    </source>
</evidence>
<protein>
    <submittedName>
        <fullName evidence="1">Uncharacterized protein</fullName>
    </submittedName>
</protein>
<dbReference type="AlphaFoldDB" id="A0A7T5URW0"/>
<organism evidence="1 2">
    <name type="scientific">Candidatus Sungiibacteriota bacterium</name>
    <dbReference type="NCBI Taxonomy" id="2750080"/>
    <lineage>
        <taxon>Bacteria</taxon>
        <taxon>Candidatus Sungiibacteriota</taxon>
    </lineage>
</organism>
<dbReference type="Proteomes" id="UP000595618">
    <property type="component" value="Chromosome"/>
</dbReference>
<name>A0A7T5URW0_9BACT</name>
<sequence>MEGQEKIPKLTKEELARDPREAFRNLDAHEISLDLSRLTLIDKGVEEIHRWYTAELVEQKLEDPEGWFRSPKHFGLYHELVERLVRDTKILQNATGRAVLEEMVDKIQKHVGAYIDPVSAVNFRIFFKEAIEFLGHK</sequence>
<gene>
    <name evidence="1" type="ORF">HYW89_03375</name>
</gene>